<keyword evidence="3" id="KW-0496">Mitochondrion</keyword>
<evidence type="ECO:0000256" key="2">
    <source>
        <dbReference type="ARBA" id="ARBA00009540"/>
    </source>
</evidence>
<feature type="compositionally biased region" description="Polar residues" evidence="5">
    <location>
        <begin position="1"/>
        <end position="22"/>
    </location>
</feature>
<dbReference type="Gene3D" id="3.10.350.10">
    <property type="entry name" value="LysM domain"/>
    <property type="match status" value="1"/>
</dbReference>
<evidence type="ECO:0000256" key="1">
    <source>
        <dbReference type="ARBA" id="ARBA00004173"/>
    </source>
</evidence>
<evidence type="ECO:0000259" key="6">
    <source>
        <dbReference type="PROSITE" id="PS51782"/>
    </source>
</evidence>
<dbReference type="InterPro" id="IPR006571">
    <property type="entry name" value="TLDc_dom"/>
</dbReference>
<dbReference type="PROSITE" id="PS51886">
    <property type="entry name" value="TLDC"/>
    <property type="match status" value="1"/>
</dbReference>
<dbReference type="CDD" id="cd00118">
    <property type="entry name" value="LysM"/>
    <property type="match status" value="1"/>
</dbReference>
<dbReference type="PROSITE" id="PS51782">
    <property type="entry name" value="LYSM"/>
    <property type="match status" value="1"/>
</dbReference>
<dbReference type="GO" id="GO:0005739">
    <property type="term" value="C:mitochondrion"/>
    <property type="evidence" value="ECO:0007669"/>
    <property type="project" value="UniProtKB-SubCell"/>
</dbReference>
<evidence type="ECO:0000313" key="8">
    <source>
        <dbReference type="EMBL" id="CAD9701360.1"/>
    </source>
</evidence>
<dbReference type="InterPro" id="IPR036779">
    <property type="entry name" value="LysM_dom_sf"/>
</dbReference>
<evidence type="ECO:0000256" key="3">
    <source>
        <dbReference type="ARBA" id="ARBA00023128"/>
    </source>
</evidence>
<dbReference type="EMBL" id="HBHK01023035">
    <property type="protein sequence ID" value="CAD9701360.1"/>
    <property type="molecule type" value="Transcribed_RNA"/>
</dbReference>
<dbReference type="PANTHER" id="PTHR23354">
    <property type="entry name" value="NUCLEOLAR PROTEIN 7/ESTROGEN RECEPTOR COACTIVATOR-RELATED"/>
    <property type="match status" value="1"/>
</dbReference>
<evidence type="ECO:0000256" key="4">
    <source>
        <dbReference type="ARBA" id="ARBA00040604"/>
    </source>
</evidence>
<proteinExistence type="inferred from homology"/>
<dbReference type="SMART" id="SM00257">
    <property type="entry name" value="LysM"/>
    <property type="match status" value="1"/>
</dbReference>
<evidence type="ECO:0000256" key="5">
    <source>
        <dbReference type="SAM" id="MobiDB-lite"/>
    </source>
</evidence>
<dbReference type="Pfam" id="PF01476">
    <property type="entry name" value="LysM"/>
    <property type="match status" value="1"/>
</dbReference>
<dbReference type="SUPFAM" id="SSF54106">
    <property type="entry name" value="LysM domain"/>
    <property type="match status" value="1"/>
</dbReference>
<feature type="region of interest" description="Disordered" evidence="5">
    <location>
        <begin position="144"/>
        <end position="169"/>
    </location>
</feature>
<name>A0A7S2WR73_9STRA</name>
<comment type="subcellular location">
    <subcellularLocation>
        <location evidence="1">Mitochondrion</location>
    </subcellularLocation>
</comment>
<organism evidence="8">
    <name type="scientific">Mucochytrium quahogii</name>
    <dbReference type="NCBI Taxonomy" id="96639"/>
    <lineage>
        <taxon>Eukaryota</taxon>
        <taxon>Sar</taxon>
        <taxon>Stramenopiles</taxon>
        <taxon>Bigyra</taxon>
        <taxon>Labyrinthulomycetes</taxon>
        <taxon>Thraustochytrida</taxon>
        <taxon>Thraustochytriidae</taxon>
        <taxon>Mucochytrium</taxon>
    </lineage>
</organism>
<reference evidence="8" key="1">
    <citation type="submission" date="2021-01" db="EMBL/GenBank/DDBJ databases">
        <authorList>
            <person name="Corre E."/>
            <person name="Pelletier E."/>
            <person name="Niang G."/>
            <person name="Scheremetjew M."/>
            <person name="Finn R."/>
            <person name="Kale V."/>
            <person name="Holt S."/>
            <person name="Cochrane G."/>
            <person name="Meng A."/>
            <person name="Brown T."/>
            <person name="Cohen L."/>
        </authorList>
    </citation>
    <scope>NUCLEOTIDE SEQUENCE</scope>
    <source>
        <strain evidence="8">NY070348D</strain>
    </source>
</reference>
<feature type="compositionally biased region" description="Basic and acidic residues" evidence="5">
    <location>
        <begin position="39"/>
        <end position="60"/>
    </location>
</feature>
<accession>A0A7S2WR73</accession>
<evidence type="ECO:0000259" key="7">
    <source>
        <dbReference type="PROSITE" id="PS51886"/>
    </source>
</evidence>
<feature type="domain" description="LysM" evidence="6">
    <location>
        <begin position="90"/>
        <end position="134"/>
    </location>
</feature>
<comment type="similarity">
    <text evidence="2">Belongs to the OXR1 family.</text>
</comment>
<feature type="region of interest" description="Disordered" evidence="5">
    <location>
        <begin position="1"/>
        <end position="24"/>
    </location>
</feature>
<dbReference type="Pfam" id="PF07534">
    <property type="entry name" value="TLD"/>
    <property type="match status" value="1"/>
</dbReference>
<dbReference type="SMART" id="SM00584">
    <property type="entry name" value="TLDc"/>
    <property type="match status" value="1"/>
</dbReference>
<sequence>MSSENGAESSKPATGAAKSSANPFRKFSNFLKDAGLKLSGKDGKDGTNEQTSVKESEGVVKNRGRGASVPLNVSAPPPPTHGLPDGCSVVPYTSKGGDTPAGVAMAHGMSVGQLRQLNKMYGTSSLYPGQVLLVVVPKDESPRRESRSLSMCPDVNTNRTKGLKESRKSSGLGGEIFEPVIVVDDAIHVLGHVEVNSHFLAFVPHQFQKTLASSGSIPLEDSNKILKSYGFRLDLRDIEGCSARSLDSLGDKVPEKLDFGTPSIPDESGDGVDEDGFCVQLFWTLKTFGFVKPRPILFFMPSLVSCTSMTVGIQGALQRQREKSERYAMMNMSQSNSLTNGALISGLLAKPDSAPRDAEMRANSLTSVDLVQHALMKGEISADEAKLLRQKNQEVLERMADLEDSMKKAPIAESGKPNLSRRRTRSLGSWQSISAELNTRNVQKPAFTKERSKILEDDKLLTELNMELPEAVRCKHWTVLYEFDSCGVSLKELYKKVSGYNETLLLIQTTDLDVFGAYASEQWTPTRAREFYGTGESFVFTFKPDLQVFAWTGANDFIMSSSASHLGMGAGGGFAFCLDDDLDQGTSSPCVTFGTTEPLPRKPEFRVAQLEVIGFDQLNRSTRSRSIGNDSDILKTSMFNQIE</sequence>
<dbReference type="AlphaFoldDB" id="A0A7S2WR73"/>
<protein>
    <recommendedName>
        <fullName evidence="4">Oxidation resistance protein 1</fullName>
    </recommendedName>
</protein>
<dbReference type="InterPro" id="IPR018392">
    <property type="entry name" value="LysM"/>
</dbReference>
<gene>
    <name evidence="8" type="ORF">QSP1433_LOCUS14563</name>
</gene>
<feature type="region of interest" description="Disordered" evidence="5">
    <location>
        <begin position="36"/>
        <end position="84"/>
    </location>
</feature>
<dbReference type="PANTHER" id="PTHR23354:SF62">
    <property type="entry name" value="MUSTARD, ISOFORM V"/>
    <property type="match status" value="1"/>
</dbReference>
<feature type="domain" description="TLDc" evidence="7">
    <location>
        <begin position="453"/>
        <end position="616"/>
    </location>
</feature>